<evidence type="ECO:0000256" key="9">
    <source>
        <dbReference type="ARBA" id="ARBA00023316"/>
    </source>
</evidence>
<evidence type="ECO:0000313" key="15">
    <source>
        <dbReference type="EMBL" id="RMP01543.1"/>
    </source>
</evidence>
<evidence type="ECO:0000256" key="10">
    <source>
        <dbReference type="HAMAP-Rule" id="MF_02019"/>
    </source>
</evidence>
<dbReference type="InterPro" id="IPR036615">
    <property type="entry name" value="Mur_ligase_C_dom_sf"/>
</dbReference>
<dbReference type="PANTHER" id="PTHR43024:SF1">
    <property type="entry name" value="UDP-N-ACETYLMURAMOYL-TRIPEPTIDE--D-ALANYL-D-ALANINE LIGASE"/>
    <property type="match status" value="1"/>
</dbReference>
<dbReference type="EC" id="6.3.2.10" evidence="10 11"/>
<protein>
    <recommendedName>
        <fullName evidence="10 11">UDP-N-acetylmuramoyl-tripeptide--D-alanyl-D-alanine ligase</fullName>
        <ecNumber evidence="10 11">6.3.2.10</ecNumber>
    </recommendedName>
    <alternativeName>
        <fullName evidence="10">D-alanyl-D-alanine-adding enzyme</fullName>
    </alternativeName>
</protein>
<keyword evidence="4 10" id="KW-0547">Nucleotide-binding</keyword>
<dbReference type="Pfam" id="PF02875">
    <property type="entry name" value="Mur_ligase_C"/>
    <property type="match status" value="1"/>
</dbReference>
<dbReference type="Gene3D" id="3.40.1190.10">
    <property type="entry name" value="Mur-like, catalytic domain"/>
    <property type="match status" value="1"/>
</dbReference>
<keyword evidence="1 10" id="KW-0963">Cytoplasm</keyword>
<feature type="domain" description="Mur ligase central" evidence="14">
    <location>
        <begin position="155"/>
        <end position="343"/>
    </location>
</feature>
<proteinExistence type="inferred from homology"/>
<comment type="subcellular location">
    <subcellularLocation>
        <location evidence="10 11">Cytoplasm</location>
    </subcellularLocation>
</comment>
<dbReference type="GO" id="GO:0008766">
    <property type="term" value="F:UDP-N-acetylmuramoylalanyl-D-glutamyl-2,6-diaminopimelate-D-alanyl-D-alanine ligase activity"/>
    <property type="evidence" value="ECO:0007669"/>
    <property type="project" value="RHEA"/>
</dbReference>
<gene>
    <name evidence="10" type="primary">murF</name>
    <name evidence="15" type="ORF">ALQ30_05287</name>
</gene>
<comment type="caution">
    <text evidence="15">The sequence shown here is derived from an EMBL/GenBank/DDBJ whole genome shotgun (WGS) entry which is preliminary data.</text>
</comment>
<dbReference type="InterPro" id="IPR013221">
    <property type="entry name" value="Mur_ligase_cen"/>
</dbReference>
<keyword evidence="5 10" id="KW-0067">ATP-binding</keyword>
<dbReference type="InterPro" id="IPR005863">
    <property type="entry name" value="UDP-N-AcMur_synth"/>
</dbReference>
<evidence type="ECO:0000259" key="13">
    <source>
        <dbReference type="Pfam" id="PF02875"/>
    </source>
</evidence>
<dbReference type="EMBL" id="RBQE01000422">
    <property type="protein sequence ID" value="RMP01543.1"/>
    <property type="molecule type" value="Genomic_DNA"/>
</dbReference>
<comment type="catalytic activity">
    <reaction evidence="10 11">
        <text>D-alanyl-D-alanine + UDP-N-acetyl-alpha-D-muramoyl-L-alanyl-gamma-D-glutamyl-meso-2,6-diaminopimelate + ATP = UDP-N-acetyl-alpha-D-muramoyl-L-alanyl-gamma-D-glutamyl-meso-2,6-diaminopimeloyl-D-alanyl-D-alanine + ADP + phosphate + H(+)</text>
        <dbReference type="Rhea" id="RHEA:28374"/>
        <dbReference type="ChEBI" id="CHEBI:15378"/>
        <dbReference type="ChEBI" id="CHEBI:30616"/>
        <dbReference type="ChEBI" id="CHEBI:43474"/>
        <dbReference type="ChEBI" id="CHEBI:57822"/>
        <dbReference type="ChEBI" id="CHEBI:61386"/>
        <dbReference type="ChEBI" id="CHEBI:83905"/>
        <dbReference type="ChEBI" id="CHEBI:456216"/>
        <dbReference type="EC" id="6.3.2.10"/>
    </reaction>
</comment>
<dbReference type="Pfam" id="PF08245">
    <property type="entry name" value="Mur_ligase_M"/>
    <property type="match status" value="1"/>
</dbReference>
<keyword evidence="8 10" id="KW-0131">Cell cycle</keyword>
<dbReference type="GO" id="GO:0071555">
    <property type="term" value="P:cell wall organization"/>
    <property type="evidence" value="ECO:0007669"/>
    <property type="project" value="UniProtKB-KW"/>
</dbReference>
<evidence type="ECO:0000256" key="7">
    <source>
        <dbReference type="ARBA" id="ARBA00022984"/>
    </source>
</evidence>
<keyword evidence="2 10" id="KW-0436">Ligase</keyword>
<evidence type="ECO:0000256" key="8">
    <source>
        <dbReference type="ARBA" id="ARBA00023306"/>
    </source>
</evidence>
<dbReference type="GO" id="GO:0005524">
    <property type="term" value="F:ATP binding"/>
    <property type="evidence" value="ECO:0007669"/>
    <property type="project" value="UniProtKB-UniRule"/>
</dbReference>
<dbReference type="SUPFAM" id="SSF53623">
    <property type="entry name" value="MurD-like peptide ligases, catalytic domain"/>
    <property type="match status" value="1"/>
</dbReference>
<keyword evidence="3 10" id="KW-0132">Cell division</keyword>
<organism evidence="15 16">
    <name type="scientific">Pseudomonas syringae pv. persicae</name>
    <dbReference type="NCBI Taxonomy" id="237306"/>
    <lineage>
        <taxon>Bacteria</taxon>
        <taxon>Pseudomonadati</taxon>
        <taxon>Pseudomonadota</taxon>
        <taxon>Gammaproteobacteria</taxon>
        <taxon>Pseudomonadales</taxon>
        <taxon>Pseudomonadaceae</taxon>
        <taxon>Pseudomonas</taxon>
    </lineage>
</organism>
<evidence type="ECO:0000313" key="16">
    <source>
        <dbReference type="Proteomes" id="UP000281604"/>
    </source>
</evidence>
<name>A0A3M4A3V4_9PSED</name>
<dbReference type="HAMAP" id="MF_02019">
    <property type="entry name" value="MurF"/>
    <property type="match status" value="1"/>
</dbReference>
<dbReference type="InterPro" id="IPR051046">
    <property type="entry name" value="MurCDEF_CellWall_CoF430Synth"/>
</dbReference>
<keyword evidence="9 10" id="KW-0961">Cell wall biogenesis/degradation</keyword>
<dbReference type="InterPro" id="IPR036565">
    <property type="entry name" value="Mur-like_cat_sf"/>
</dbReference>
<dbReference type="InterPro" id="IPR035911">
    <property type="entry name" value="MurE/MurF_N"/>
</dbReference>
<dbReference type="InterPro" id="IPR000713">
    <property type="entry name" value="Mur_ligase_N"/>
</dbReference>
<comment type="function">
    <text evidence="10 11">Involved in cell wall formation. Catalyzes the final step in the synthesis of UDP-N-acetylmuramoyl-pentapeptide, the precursor of murein.</text>
</comment>
<keyword evidence="7 10" id="KW-0573">Peptidoglycan synthesis</keyword>
<dbReference type="Pfam" id="PF01225">
    <property type="entry name" value="Mur_ligase"/>
    <property type="match status" value="1"/>
</dbReference>
<dbReference type="UniPathway" id="UPA00219"/>
<dbReference type="PANTHER" id="PTHR43024">
    <property type="entry name" value="UDP-N-ACETYLMURAMOYL-TRIPEPTIDE--D-ALANYL-D-ALANINE LIGASE"/>
    <property type="match status" value="1"/>
</dbReference>
<evidence type="ECO:0000256" key="3">
    <source>
        <dbReference type="ARBA" id="ARBA00022618"/>
    </source>
</evidence>
<comment type="pathway">
    <text evidence="10 11">Cell wall biogenesis; peptidoglycan biosynthesis.</text>
</comment>
<comment type="similarity">
    <text evidence="10">Belongs to the MurCDEF family. MurF subfamily.</text>
</comment>
<dbReference type="SUPFAM" id="SSF63418">
    <property type="entry name" value="MurE/MurF N-terminal domain"/>
    <property type="match status" value="1"/>
</dbReference>
<dbReference type="GO" id="GO:0008360">
    <property type="term" value="P:regulation of cell shape"/>
    <property type="evidence" value="ECO:0007669"/>
    <property type="project" value="UniProtKB-KW"/>
</dbReference>
<dbReference type="NCBIfam" id="TIGR01143">
    <property type="entry name" value="murF"/>
    <property type="match status" value="1"/>
</dbReference>
<keyword evidence="6 10" id="KW-0133">Cell shape</keyword>
<dbReference type="Gene3D" id="3.40.1390.10">
    <property type="entry name" value="MurE/MurF, N-terminal domain"/>
    <property type="match status" value="1"/>
</dbReference>
<accession>A0A3M4A3V4</accession>
<evidence type="ECO:0000256" key="6">
    <source>
        <dbReference type="ARBA" id="ARBA00022960"/>
    </source>
</evidence>
<dbReference type="GO" id="GO:0047480">
    <property type="term" value="F:UDP-N-acetylmuramoyl-tripeptide-D-alanyl-D-alanine ligase activity"/>
    <property type="evidence" value="ECO:0007669"/>
    <property type="project" value="UniProtKB-UniRule"/>
</dbReference>
<dbReference type="SUPFAM" id="SSF53244">
    <property type="entry name" value="MurD-like peptide ligases, peptide-binding domain"/>
    <property type="match status" value="1"/>
</dbReference>
<dbReference type="Gene3D" id="3.90.190.20">
    <property type="entry name" value="Mur ligase, C-terminal domain"/>
    <property type="match status" value="1"/>
</dbReference>
<feature type="domain" description="Mur ligase C-terminal" evidence="13">
    <location>
        <begin position="373"/>
        <end position="483"/>
    </location>
</feature>
<sequence length="502" mass="52292">MPAPVPMMSWCWLVKGTRTIRKSTVSAIRSLTCKKLPRRLLHGGLRMIKPMTFSELVVPLDARLVAGDCSFDGVSTDSRGIEPGQLFVALTGPRFDGHEFLEQVAAKGAVGALVEREVQGASLPQLVVLDTRKALAQLGAMNRNAFIDKPVAAMTGSSGKTTVKEMLASILRTRGPVLATRGNLNNELGVPLTLLELAPEHSAAVIELGASRVGEIAFTVSLTKPHVAIITNAGTAHVGEFGGPDKIVEAKGEILEGLDASGTAVLNLEDKAFPVWRKRAGNRNILTFALADPAADLHASELSRDARGCPGFTMNSPLGVAQVQLNLLGAHNVANALAAAAAACALGVTLEGIVAGLNNVQPVKGRAVAQIASNGTRVIDDTYNANPASINAAVDILTGFTGRTVLVLGDIGELGEWAEQGHRDVGAYAAGKVSALYAVGPLMTHAVSAFGEHAYHFASQAELIAALGAEQDPNTTLLIKGSRSAAMENVVAALCGSSLEKH</sequence>
<evidence type="ECO:0000256" key="4">
    <source>
        <dbReference type="ARBA" id="ARBA00022741"/>
    </source>
</evidence>
<reference evidence="15 16" key="1">
    <citation type="submission" date="2018-08" db="EMBL/GenBank/DDBJ databases">
        <title>Recombination of ecologically and evolutionarily significant loci maintains genetic cohesion in the Pseudomonas syringae species complex.</title>
        <authorList>
            <person name="Dillon M."/>
            <person name="Thakur S."/>
            <person name="Almeida R.N.D."/>
            <person name="Weir B.S."/>
            <person name="Guttman D.S."/>
        </authorList>
    </citation>
    <scope>NUCLEOTIDE SEQUENCE [LARGE SCALE GENOMIC DNA]</scope>
    <source>
        <strain evidence="15 16">ICMP 3706</strain>
    </source>
</reference>
<dbReference type="InterPro" id="IPR004101">
    <property type="entry name" value="Mur_ligase_C"/>
</dbReference>
<dbReference type="GO" id="GO:0051301">
    <property type="term" value="P:cell division"/>
    <property type="evidence" value="ECO:0007669"/>
    <property type="project" value="UniProtKB-KW"/>
</dbReference>
<evidence type="ECO:0000256" key="11">
    <source>
        <dbReference type="RuleBase" id="RU004136"/>
    </source>
</evidence>
<dbReference type="GO" id="GO:0009252">
    <property type="term" value="P:peptidoglycan biosynthetic process"/>
    <property type="evidence" value="ECO:0007669"/>
    <property type="project" value="UniProtKB-UniRule"/>
</dbReference>
<evidence type="ECO:0000256" key="5">
    <source>
        <dbReference type="ARBA" id="ARBA00022840"/>
    </source>
</evidence>
<feature type="binding site" evidence="10">
    <location>
        <begin position="156"/>
        <end position="162"/>
    </location>
    <ligand>
        <name>ATP</name>
        <dbReference type="ChEBI" id="CHEBI:30616"/>
    </ligand>
</feature>
<feature type="domain" description="Mur ligase N-terminal catalytic" evidence="12">
    <location>
        <begin position="72"/>
        <end position="140"/>
    </location>
</feature>
<evidence type="ECO:0000256" key="1">
    <source>
        <dbReference type="ARBA" id="ARBA00022490"/>
    </source>
</evidence>
<dbReference type="AlphaFoldDB" id="A0A3M4A3V4"/>
<evidence type="ECO:0000259" key="14">
    <source>
        <dbReference type="Pfam" id="PF08245"/>
    </source>
</evidence>
<dbReference type="Proteomes" id="UP000281604">
    <property type="component" value="Unassembled WGS sequence"/>
</dbReference>
<evidence type="ECO:0000259" key="12">
    <source>
        <dbReference type="Pfam" id="PF01225"/>
    </source>
</evidence>
<dbReference type="GO" id="GO:0005737">
    <property type="term" value="C:cytoplasm"/>
    <property type="evidence" value="ECO:0007669"/>
    <property type="project" value="UniProtKB-SubCell"/>
</dbReference>
<evidence type="ECO:0000256" key="2">
    <source>
        <dbReference type="ARBA" id="ARBA00022598"/>
    </source>
</evidence>